<evidence type="ECO:0000313" key="1">
    <source>
        <dbReference type="EnsemblMetazoa" id="AATE019107-PA.1"/>
    </source>
</evidence>
<dbReference type="EnsemblMetazoa" id="AATE019107-RA">
    <property type="protein sequence ID" value="AATE019107-PA.1"/>
    <property type="gene ID" value="AATE019107"/>
</dbReference>
<dbReference type="VEuPathDB" id="VectorBase:AATE019107"/>
<sequence length="282" mass="31187">MLQPSQRKVLLLNGHPMVKGYSFGAPSAQYLIHRTVPPRWSAMRTNSFLAIRELHRSNSQVSVKELTSLKASTSGELKTQMRPDSAKHPTSVIQALYAVQWSSLFGGCRQRLTLENAVSFARKLPSNVAAGYTMVKDSREYELVQKTVIAMWRASPASSSRPDLENATDVMPQMMLSCEYIASSWSARMSNSLQVASSEPVANACPFGKKVTALMSLSCPGNVCLHWPSRMSHSFAFASHAPDTNVLLWGATDSAITSPRAQDMSPELVTIWLSSRKRQHDR</sequence>
<name>A0A182JJA3_ANOAO</name>
<accession>A0A182JJA3</accession>
<proteinExistence type="predicted"/>
<reference evidence="1" key="1">
    <citation type="submission" date="2022-08" db="UniProtKB">
        <authorList>
            <consortium name="EnsemblMetazoa"/>
        </authorList>
    </citation>
    <scope>IDENTIFICATION</scope>
    <source>
        <strain evidence="1">EBRO</strain>
    </source>
</reference>
<dbReference type="AlphaFoldDB" id="A0A182JJA3"/>
<organism evidence="1">
    <name type="scientific">Anopheles atroparvus</name>
    <name type="common">European mosquito</name>
    <dbReference type="NCBI Taxonomy" id="41427"/>
    <lineage>
        <taxon>Eukaryota</taxon>
        <taxon>Metazoa</taxon>
        <taxon>Ecdysozoa</taxon>
        <taxon>Arthropoda</taxon>
        <taxon>Hexapoda</taxon>
        <taxon>Insecta</taxon>
        <taxon>Pterygota</taxon>
        <taxon>Neoptera</taxon>
        <taxon>Endopterygota</taxon>
        <taxon>Diptera</taxon>
        <taxon>Nematocera</taxon>
        <taxon>Culicoidea</taxon>
        <taxon>Culicidae</taxon>
        <taxon>Anophelinae</taxon>
        <taxon>Anopheles</taxon>
    </lineage>
</organism>
<protein>
    <submittedName>
        <fullName evidence="1">Uncharacterized protein</fullName>
    </submittedName>
</protein>